<dbReference type="AlphaFoldDB" id="A0A2G5F0P2"/>
<reference evidence="2 3" key="1">
    <citation type="submission" date="2017-09" db="EMBL/GenBank/DDBJ databases">
        <title>WGS assembly of Aquilegia coerulea Goldsmith.</title>
        <authorList>
            <person name="Hodges S."/>
            <person name="Kramer E."/>
            <person name="Nordborg M."/>
            <person name="Tomkins J."/>
            <person name="Borevitz J."/>
            <person name="Derieg N."/>
            <person name="Yan J."/>
            <person name="Mihaltcheva S."/>
            <person name="Hayes R.D."/>
            <person name="Rokhsar D."/>
        </authorList>
    </citation>
    <scope>NUCLEOTIDE SEQUENCE [LARGE SCALE GENOMIC DNA]</scope>
    <source>
        <strain evidence="3">cv. Goldsmith</strain>
    </source>
</reference>
<dbReference type="FunCoup" id="A0A2G5F0P2">
    <property type="interactions" value="1035"/>
</dbReference>
<accession>A0A2G5F0P2</accession>
<dbReference type="OrthoDB" id="1914453at2759"/>
<protein>
    <submittedName>
        <fullName evidence="2">Uncharacterized protein</fullName>
    </submittedName>
</protein>
<dbReference type="PANTHER" id="PTHR35686">
    <property type="entry name" value="KINETOCHORE PROTEIN"/>
    <property type="match status" value="1"/>
</dbReference>
<dbReference type="STRING" id="218851.A0A2G5F0P2"/>
<dbReference type="PANTHER" id="PTHR35686:SF1">
    <property type="entry name" value="KINETOCHORE PROTEIN"/>
    <property type="match status" value="1"/>
</dbReference>
<feature type="region of interest" description="Disordered" evidence="1">
    <location>
        <begin position="250"/>
        <end position="277"/>
    </location>
</feature>
<sequence length="458" mass="51395">MSVICFQYSLQMSCLQNIETDDFFGISNNVFGSISNDNDDEDKISDVEVDVDDIENKNNLPLEKVIKSDINECKNSKTQDGTSMWSSVLEETKELMRLPGKSSSFISHSANYEAQKSFKGSRSKSKPKFSFGLHFDREASLPSTSMDTNEKPNIVHQELEGLEELDHGTKEHSMTELLESLQKENKTCSDSHHVPFELSSDAQRHIEHPIQDRLEGLLEYHGPQIGPPRMNHKTNGKISKLTFKRNRPPVASIALDEGDPAEPMESPTSSDEEAAKPQLQVDDECQLKASEVNGQTMADRFLEALNAAAVNDDGMPFATRKQTGIGYYGRLQQVMQTEKERHMKFLNQSQAGLGRDDVRCIDVKILSKYLDAKLTVCQCSVPINSSEFAQSPQKTMDSGEKRTIIFCSRICNNVELEVGNVIRIHPPWKEVEIRSKDVGIILCTYFSAICTSQGLTRM</sequence>
<gene>
    <name evidence="2" type="ORF">AQUCO_00300809v1</name>
</gene>
<name>A0A2G5F0P2_AQUCA</name>
<dbReference type="Proteomes" id="UP000230069">
    <property type="component" value="Unassembled WGS sequence"/>
</dbReference>
<proteinExistence type="predicted"/>
<evidence type="ECO:0000313" key="3">
    <source>
        <dbReference type="Proteomes" id="UP000230069"/>
    </source>
</evidence>
<dbReference type="EMBL" id="KZ305020">
    <property type="protein sequence ID" value="PIA61532.1"/>
    <property type="molecule type" value="Genomic_DNA"/>
</dbReference>
<evidence type="ECO:0000313" key="2">
    <source>
        <dbReference type="EMBL" id="PIA61532.1"/>
    </source>
</evidence>
<evidence type="ECO:0000256" key="1">
    <source>
        <dbReference type="SAM" id="MobiDB-lite"/>
    </source>
</evidence>
<organism evidence="2 3">
    <name type="scientific">Aquilegia coerulea</name>
    <name type="common">Rocky mountain columbine</name>
    <dbReference type="NCBI Taxonomy" id="218851"/>
    <lineage>
        <taxon>Eukaryota</taxon>
        <taxon>Viridiplantae</taxon>
        <taxon>Streptophyta</taxon>
        <taxon>Embryophyta</taxon>
        <taxon>Tracheophyta</taxon>
        <taxon>Spermatophyta</taxon>
        <taxon>Magnoliopsida</taxon>
        <taxon>Ranunculales</taxon>
        <taxon>Ranunculaceae</taxon>
        <taxon>Thalictroideae</taxon>
        <taxon>Aquilegia</taxon>
    </lineage>
</organism>
<keyword evidence="3" id="KW-1185">Reference proteome</keyword>
<dbReference type="InParanoid" id="A0A2G5F0P2"/>